<accession>A0A2S7KAP5</accession>
<evidence type="ECO:0000313" key="1">
    <source>
        <dbReference type="EMBL" id="PQA89509.1"/>
    </source>
</evidence>
<comment type="caution">
    <text evidence="1">The sequence shown here is derived from an EMBL/GenBank/DDBJ whole genome shotgun (WGS) entry which is preliminary data.</text>
</comment>
<organism evidence="1 2">
    <name type="scientific">Hyphococcus luteus</name>
    <dbReference type="NCBI Taxonomy" id="2058213"/>
    <lineage>
        <taxon>Bacteria</taxon>
        <taxon>Pseudomonadati</taxon>
        <taxon>Pseudomonadota</taxon>
        <taxon>Alphaproteobacteria</taxon>
        <taxon>Parvularculales</taxon>
        <taxon>Parvularculaceae</taxon>
        <taxon>Hyphococcus</taxon>
    </lineage>
</organism>
<dbReference type="Proteomes" id="UP000239504">
    <property type="component" value="Unassembled WGS sequence"/>
</dbReference>
<sequence length="222" mass="24065">MKIEKIGREEEPVVILDNATAGADALIDTAANREFKKKAPNDPGMRAPAPVDYAQSMIAAFEQLIGDVFGLRPASLAATACDFSLVTTPPEKCGAMQRLPHYTATDPTVLTILHFLCGETYGAVGFYRHRATGFETVNDARLRRYQKVLEAEIAEHGTPETKQASGPAPLFEQIARFPAVFNRILIFRGVALRAADIPEDCALPEDPRAGRLTVNTLIKGAG</sequence>
<gene>
    <name evidence="1" type="ORF">CW354_01155</name>
</gene>
<dbReference type="InterPro" id="IPR045617">
    <property type="entry name" value="DUF6445"/>
</dbReference>
<dbReference type="Pfam" id="PF20043">
    <property type="entry name" value="DUF6445"/>
    <property type="match status" value="1"/>
</dbReference>
<dbReference type="RefSeq" id="WP_104828211.1">
    <property type="nucleotide sequence ID" value="NZ_PJCH01000001.1"/>
</dbReference>
<dbReference type="AlphaFoldDB" id="A0A2S7KAP5"/>
<reference evidence="1 2" key="1">
    <citation type="submission" date="2017-12" db="EMBL/GenBank/DDBJ databases">
        <authorList>
            <person name="Hurst M.R.H."/>
        </authorList>
    </citation>
    <scope>NUCLEOTIDE SEQUENCE [LARGE SCALE GENOMIC DNA]</scope>
    <source>
        <strain evidence="1 2">SY-3-19</strain>
    </source>
</reference>
<evidence type="ECO:0000313" key="2">
    <source>
        <dbReference type="Proteomes" id="UP000239504"/>
    </source>
</evidence>
<dbReference type="EMBL" id="PJCH01000001">
    <property type="protein sequence ID" value="PQA89509.1"/>
    <property type="molecule type" value="Genomic_DNA"/>
</dbReference>
<proteinExistence type="predicted"/>
<protein>
    <submittedName>
        <fullName evidence="1">Uncharacterized protein</fullName>
    </submittedName>
</protein>
<name>A0A2S7KAP5_9PROT</name>
<dbReference type="OrthoDB" id="7630206at2"/>
<keyword evidence="2" id="KW-1185">Reference proteome</keyword>